<feature type="transmembrane region" description="Helical" evidence="1">
    <location>
        <begin position="146"/>
        <end position="166"/>
    </location>
</feature>
<feature type="transmembrane region" description="Helical" evidence="1">
    <location>
        <begin position="172"/>
        <end position="192"/>
    </location>
</feature>
<dbReference type="InterPro" id="IPR005325">
    <property type="entry name" value="DUF308_memb"/>
</dbReference>
<evidence type="ECO:0000313" key="2">
    <source>
        <dbReference type="EMBL" id="MEN3930657.1"/>
    </source>
</evidence>
<reference evidence="2 3" key="1">
    <citation type="submission" date="2024-04" db="EMBL/GenBank/DDBJ databases">
        <title>A novel species isolated from cricket.</title>
        <authorList>
            <person name="Wang H.-C."/>
        </authorList>
    </citation>
    <scope>NUCLEOTIDE SEQUENCE [LARGE SCALE GENOMIC DNA]</scope>
    <source>
        <strain evidence="2 3">WL0021</strain>
    </source>
</reference>
<evidence type="ECO:0000313" key="3">
    <source>
        <dbReference type="Proteomes" id="UP001418637"/>
    </source>
</evidence>
<protein>
    <submittedName>
        <fullName evidence="2">HdeD family acid-resistance protein</fullName>
    </submittedName>
</protein>
<keyword evidence="1" id="KW-1133">Transmembrane helix</keyword>
<name>A0ABV0BI62_9HYPH</name>
<sequence>MTENMSDPMPEFSKLDRSIRMRGISSLLASNWWAVALRGLCAIIFGLIALFIAPAAILSVVYLAGAYMLVGGIFGLISAWRAAQADQRWGWLTFEGIINILAAMVAFFWPFATALAFIFMLAAWSIVSGIFMLAAAFQYQGDGKGWLILSALVSVIFGIILFVSPMVSAVVLTWWVGIYAVIFGIGIIILAFKLRKLNTQL</sequence>
<keyword evidence="1" id="KW-0812">Transmembrane</keyword>
<dbReference type="PANTHER" id="PTHR34989">
    <property type="entry name" value="PROTEIN HDED"/>
    <property type="match status" value="1"/>
</dbReference>
<feature type="transmembrane region" description="Helical" evidence="1">
    <location>
        <begin position="59"/>
        <end position="77"/>
    </location>
</feature>
<dbReference type="Proteomes" id="UP001418637">
    <property type="component" value="Unassembled WGS sequence"/>
</dbReference>
<proteinExistence type="predicted"/>
<accession>A0ABV0BI62</accession>
<keyword evidence="1" id="KW-0472">Membrane</keyword>
<dbReference type="RefSeq" id="WP_346336657.1">
    <property type="nucleotide sequence ID" value="NZ_JBBYXI010000002.1"/>
</dbReference>
<gene>
    <name evidence="2" type="ORF">WJT86_06205</name>
</gene>
<feature type="transmembrane region" description="Helical" evidence="1">
    <location>
        <begin position="89"/>
        <end position="109"/>
    </location>
</feature>
<dbReference type="EMBL" id="JBBYXI010000002">
    <property type="protein sequence ID" value="MEN3930657.1"/>
    <property type="molecule type" value="Genomic_DNA"/>
</dbReference>
<organism evidence="2 3">
    <name type="scientific">Hohaiivirga grylli</name>
    <dbReference type="NCBI Taxonomy" id="3133970"/>
    <lineage>
        <taxon>Bacteria</taxon>
        <taxon>Pseudomonadati</taxon>
        <taxon>Pseudomonadota</taxon>
        <taxon>Alphaproteobacteria</taxon>
        <taxon>Hyphomicrobiales</taxon>
        <taxon>Methylobacteriaceae</taxon>
        <taxon>Hohaiivirga</taxon>
    </lineage>
</organism>
<feature type="transmembrane region" description="Helical" evidence="1">
    <location>
        <begin position="115"/>
        <end position="134"/>
    </location>
</feature>
<dbReference type="PANTHER" id="PTHR34989:SF1">
    <property type="entry name" value="PROTEIN HDED"/>
    <property type="match status" value="1"/>
</dbReference>
<evidence type="ECO:0000256" key="1">
    <source>
        <dbReference type="SAM" id="Phobius"/>
    </source>
</evidence>
<dbReference type="InterPro" id="IPR052712">
    <property type="entry name" value="Acid_resist_chaperone_HdeD"/>
</dbReference>
<dbReference type="Pfam" id="PF03729">
    <property type="entry name" value="DUF308"/>
    <property type="match status" value="1"/>
</dbReference>
<keyword evidence="3" id="KW-1185">Reference proteome</keyword>
<feature type="transmembrane region" description="Helical" evidence="1">
    <location>
        <begin position="27"/>
        <end position="53"/>
    </location>
</feature>
<comment type="caution">
    <text evidence="2">The sequence shown here is derived from an EMBL/GenBank/DDBJ whole genome shotgun (WGS) entry which is preliminary data.</text>
</comment>